<keyword evidence="2" id="KW-0812">Transmembrane</keyword>
<feature type="region of interest" description="Disordered" evidence="1">
    <location>
        <begin position="523"/>
        <end position="550"/>
    </location>
</feature>
<name>A0AAU7LQX2_9BURK</name>
<keyword evidence="2" id="KW-1133">Transmembrane helix</keyword>
<dbReference type="PANTHER" id="PTHR38690:SF1">
    <property type="entry name" value="PROTEASE"/>
    <property type="match status" value="1"/>
</dbReference>
<proteinExistence type="predicted"/>
<dbReference type="EMBL" id="CP157675">
    <property type="protein sequence ID" value="XBP70049.1"/>
    <property type="molecule type" value="Genomic_DNA"/>
</dbReference>
<dbReference type="NCBIfam" id="TIGR02099">
    <property type="entry name" value="YhdP family protein"/>
    <property type="match status" value="1"/>
</dbReference>
<reference evidence="4" key="1">
    <citation type="submission" date="2024-05" db="EMBL/GenBank/DDBJ databases">
        <authorList>
            <person name="Bunk B."/>
            <person name="Swiderski J."/>
            <person name="Sproer C."/>
            <person name="Thiel V."/>
        </authorList>
    </citation>
    <scope>NUCLEOTIDE SEQUENCE</scope>
    <source>
        <strain evidence="4">DSM 17735</strain>
    </source>
</reference>
<sequence>MEPTLTSPPVLPALPSRRLRWIAVALRGLLWLVASAWLLFGLSWLVLHGWIVPRIAEFRPRLEAQASRALGVPVRIGQITGRSEGAIPSFELHDVSLLDAQGREAVRLPHILGALSPSSLWGLGFEQLVIERPEVDIRRAVDGKIFVGGLDVSKDSDTGHSAMADWLFSQTEFIVRGGTVRWTDEMRQAPPLALSQVDGVMRNGHRRHLMRLDATPPPEWGERFSLRGIFRQPLLSRRTGDFAAWTGQVYGDFSHVDVSRIQRHASLESLGLALNRGQGALRAWLEVGKGKVTGALVDVALRDVDARLGSRLEPLAFESLAGRMGASQHAGGFDVSTEGLQFRLQDGLQWPGGNLALAHTRASRRGPEQTILKADRLDLAALARIASRLPLDNAAQALVASFAPRGLVETLDARWQGPLDSPSTFAVKGRVAGLSVAALPAASALPDTPGRPGVSGATVDFNLTQDGGQASVKIAKGALEVPGIFEDSKLALDRLSTEAQWKLSGEKIDLQLRDVQFANADAQGQAQVRWRTDDRAAGPPEAGGSPDRRFPGILDLQGSLSRGDGSRVHRYLPLVLGDDVRHYVRDAVLKGQVSDVKFKVSGPVEYLPFADPAQGDFQVSAKVKNGHFVYVPKALQPPGAAPWPALTELNGELLFSRASLDVKGASGKVAGLPGLQLVKGEARIADLEHQATVEVALDIKGALSDALGFVNTSPVGEMTERALASATAGGAADYRFRLRLPINEIDKSTVEGSVTLPGNDVKFVPEAPLLAQLKGVVNVTDQGFTVAGAQARLLGGDVRIDGGTRPLASATGPKTSVAFRAQGAVTAEGLRQAKELGLASRVAEHASGSTAYTASILFRRGVPEVMVSSSLQGMALSLPPPLAKTAEAALPIRFENVLLTGSMEAGQALQDQLLVSIGRVAAISYLRDLSGQEARVIRGSIGVGLDAGEATPAPESGVGANINLARVDLDAWEKVLNDASGGVMAQAAASPSTGPAAAMSYLPNVMAIRARELKVQGRSLNHVVVGASREGLNWRANLNAAELDGYMEFRQPGAQGAGRVYARLSRLSLAASEASEVEAILDEQPASIPALDIVVEDLELRGKKLGRVEIDAVNRGATAAESGVREWRLNKFNVILPEAMLTATGNWAAALPAGRRRSAMNFRLDIADSGELLKRLGMNGVIRRGKGTLEGQIDWMGSPLSLDYPSLGGEFHVNVASGQFMKADPGIAKLLGVLSLQSLPRRLTLDFRDVFSEGFAFDFVRGDVTIRQGVAHTNNLQMSGVNAAVLMEGRASIADETQNLKVVVVPEINAGTASLIATAINPVVGLGSFLAQMFLRRPLMEAATQEFQIDGSWYDPKITKIDRKARAKSPSGELTVEKR</sequence>
<organism evidence="4">
    <name type="scientific">Polaromonas hydrogenivorans</name>
    <dbReference type="NCBI Taxonomy" id="335476"/>
    <lineage>
        <taxon>Bacteria</taxon>
        <taxon>Pseudomonadati</taxon>
        <taxon>Pseudomonadota</taxon>
        <taxon>Betaproteobacteria</taxon>
        <taxon>Burkholderiales</taxon>
        <taxon>Comamonadaceae</taxon>
        <taxon>Polaromonas</taxon>
    </lineage>
</organism>
<evidence type="ECO:0000256" key="2">
    <source>
        <dbReference type="SAM" id="Phobius"/>
    </source>
</evidence>
<keyword evidence="2" id="KW-0472">Membrane</keyword>
<protein>
    <submittedName>
        <fullName evidence="4">YhdP family protein</fullName>
    </submittedName>
</protein>
<dbReference type="InterPro" id="IPR011836">
    <property type="entry name" value="YhdP"/>
</dbReference>
<dbReference type="RefSeq" id="WP_349279110.1">
    <property type="nucleotide sequence ID" value="NZ_CP157675.1"/>
</dbReference>
<feature type="transmembrane region" description="Helical" evidence="2">
    <location>
        <begin position="28"/>
        <end position="51"/>
    </location>
</feature>
<accession>A0AAU7LQX2</accession>
<feature type="domain" description="YhdP central" evidence="3">
    <location>
        <begin position="26"/>
        <end position="1358"/>
    </location>
</feature>
<dbReference type="InterPro" id="IPR025263">
    <property type="entry name" value="YhdP_central"/>
</dbReference>
<evidence type="ECO:0000256" key="1">
    <source>
        <dbReference type="SAM" id="MobiDB-lite"/>
    </source>
</evidence>
<dbReference type="Pfam" id="PF13116">
    <property type="entry name" value="YhdP"/>
    <property type="match status" value="1"/>
</dbReference>
<evidence type="ECO:0000259" key="3">
    <source>
        <dbReference type="Pfam" id="PF13116"/>
    </source>
</evidence>
<evidence type="ECO:0000313" key="4">
    <source>
        <dbReference type="EMBL" id="XBP70049.1"/>
    </source>
</evidence>
<dbReference type="PANTHER" id="PTHR38690">
    <property type="entry name" value="PROTEASE-RELATED"/>
    <property type="match status" value="1"/>
</dbReference>
<gene>
    <name evidence="4" type="ORF">ABLV49_19615</name>
</gene>